<dbReference type="GO" id="GO:0008821">
    <property type="term" value="F:crossover junction DNA endonuclease activity"/>
    <property type="evidence" value="ECO:0007669"/>
    <property type="project" value="EnsemblPlants"/>
</dbReference>
<dbReference type="Proteomes" id="UP000017836">
    <property type="component" value="Unassembled WGS sequence"/>
</dbReference>
<dbReference type="Pfam" id="PF00867">
    <property type="entry name" value="XPG_I"/>
    <property type="match status" value="1"/>
</dbReference>
<dbReference type="GO" id="GO:0006281">
    <property type="term" value="P:DNA repair"/>
    <property type="evidence" value="ECO:0007669"/>
    <property type="project" value="UniProtKB-KW"/>
</dbReference>
<evidence type="ECO:0000256" key="7">
    <source>
        <dbReference type="ARBA" id="ARBA00022842"/>
    </source>
</evidence>
<dbReference type="FunFam" id="1.10.150.20:FF:000030">
    <property type="entry name" value="Flap endonuclease GEN-like 1"/>
    <property type="match status" value="1"/>
</dbReference>
<proteinExistence type="inferred from homology"/>
<name>W1NIY5_AMBTC</name>
<dbReference type="Gene3D" id="1.10.150.20">
    <property type="entry name" value="5' to 3' exonuclease, C-terminal subdomain"/>
    <property type="match status" value="1"/>
</dbReference>
<dbReference type="Pfam" id="PF25386">
    <property type="entry name" value="Chromo_SEND1"/>
    <property type="match status" value="1"/>
</dbReference>
<dbReference type="HOGENOM" id="CLU_048671_0_0_1"/>
<feature type="domain" description="XPG-I" evidence="11">
    <location>
        <begin position="58"/>
        <end position="128"/>
    </location>
</feature>
<evidence type="ECO:0000256" key="5">
    <source>
        <dbReference type="ARBA" id="ARBA00022763"/>
    </source>
</evidence>
<keyword evidence="4" id="KW-0255">Endonuclease</keyword>
<dbReference type="eggNOG" id="KOG2519">
    <property type="taxonomic scope" value="Eukaryota"/>
</dbReference>
<dbReference type="SUPFAM" id="SSF47807">
    <property type="entry name" value="5' to 3' exonuclease, C-terminal subdomain"/>
    <property type="match status" value="1"/>
</dbReference>
<keyword evidence="5" id="KW-0227">DNA damage</keyword>
<evidence type="ECO:0000256" key="3">
    <source>
        <dbReference type="ARBA" id="ARBA00022723"/>
    </source>
</evidence>
<evidence type="ECO:0000256" key="6">
    <source>
        <dbReference type="ARBA" id="ARBA00022801"/>
    </source>
</evidence>
<dbReference type="EMBL" id="KI397501">
    <property type="protein sequence ID" value="ERM95159.1"/>
    <property type="molecule type" value="Genomic_DNA"/>
</dbReference>
<dbReference type="GO" id="GO:0046872">
    <property type="term" value="F:metal ion binding"/>
    <property type="evidence" value="ECO:0007669"/>
    <property type="project" value="UniProtKB-KW"/>
</dbReference>
<keyword evidence="3" id="KW-0479">Metal-binding</keyword>
<comment type="cofactor">
    <cofactor evidence="1">
        <name>Mg(2+)</name>
        <dbReference type="ChEBI" id="CHEBI:18420"/>
    </cofactor>
</comment>
<evidence type="ECO:0000313" key="12">
    <source>
        <dbReference type="EMBL" id="ERM95159.1"/>
    </source>
</evidence>
<evidence type="ECO:0000313" key="13">
    <source>
        <dbReference type="Proteomes" id="UP000017836"/>
    </source>
</evidence>
<dbReference type="AlphaFoldDB" id="W1NIY5"/>
<evidence type="ECO:0000256" key="4">
    <source>
        <dbReference type="ARBA" id="ARBA00022759"/>
    </source>
</evidence>
<dbReference type="PANTHER" id="PTHR11081">
    <property type="entry name" value="FLAP ENDONUCLEASE FAMILY MEMBER"/>
    <property type="match status" value="1"/>
</dbReference>
<dbReference type="SUPFAM" id="SSF88723">
    <property type="entry name" value="PIN domain-like"/>
    <property type="match status" value="1"/>
</dbReference>
<dbReference type="GO" id="GO:0017108">
    <property type="term" value="F:5'-flap endonuclease activity"/>
    <property type="evidence" value="ECO:0007669"/>
    <property type="project" value="EnsemblPlants"/>
</dbReference>
<organism evidence="12 13">
    <name type="scientific">Amborella trichopoda</name>
    <dbReference type="NCBI Taxonomy" id="13333"/>
    <lineage>
        <taxon>Eukaryota</taxon>
        <taxon>Viridiplantae</taxon>
        <taxon>Streptophyta</taxon>
        <taxon>Embryophyta</taxon>
        <taxon>Tracheophyta</taxon>
        <taxon>Spermatophyta</taxon>
        <taxon>Magnoliopsida</taxon>
        <taxon>Amborellales</taxon>
        <taxon>Amborellaceae</taxon>
        <taxon>Amborella</taxon>
    </lineage>
</organism>
<keyword evidence="13" id="KW-1185">Reference proteome</keyword>
<keyword evidence="7" id="KW-0460">Magnesium</keyword>
<evidence type="ECO:0000259" key="11">
    <source>
        <dbReference type="SMART" id="SM00484"/>
    </source>
</evidence>
<dbReference type="SMART" id="SM00484">
    <property type="entry name" value="XPGI"/>
    <property type="match status" value="1"/>
</dbReference>
<reference evidence="13" key="1">
    <citation type="journal article" date="2013" name="Science">
        <title>The Amborella genome and the evolution of flowering plants.</title>
        <authorList>
            <consortium name="Amborella Genome Project"/>
        </authorList>
    </citation>
    <scope>NUCLEOTIDE SEQUENCE [LARGE SCALE GENOMIC DNA]</scope>
</reference>
<evidence type="ECO:0000256" key="1">
    <source>
        <dbReference type="ARBA" id="ARBA00001946"/>
    </source>
</evidence>
<keyword evidence="2" id="KW-0540">Nuclease</keyword>
<dbReference type="PANTHER" id="PTHR11081:SF54">
    <property type="entry name" value="SINGLE-STRAND DNA ENDONUCLEASE 1"/>
    <property type="match status" value="1"/>
</dbReference>
<dbReference type="InterPro" id="IPR029060">
    <property type="entry name" value="PIN-like_dom_sf"/>
</dbReference>
<dbReference type="Gramene" id="ERM95159">
    <property type="protein sequence ID" value="ERM95159"/>
    <property type="gene ID" value="AMTR_s00009p00262220"/>
</dbReference>
<evidence type="ECO:0000256" key="8">
    <source>
        <dbReference type="ARBA" id="ARBA00023204"/>
    </source>
</evidence>
<keyword evidence="8" id="KW-0234">DNA repair</keyword>
<keyword evidence="6" id="KW-0378">Hydrolase</keyword>
<comment type="similarity">
    <text evidence="9">Belongs to the XPG/RAD2 endonuclease family. GEN subfamily.</text>
</comment>
<feature type="region of interest" description="Disordered" evidence="10">
    <location>
        <begin position="15"/>
        <end position="36"/>
    </location>
</feature>
<dbReference type="InterPro" id="IPR006084">
    <property type="entry name" value="XPG/Rad2"/>
</dbReference>
<dbReference type="CDD" id="cd09900">
    <property type="entry name" value="H3TH_XPG-like"/>
    <property type="match status" value="1"/>
</dbReference>
<dbReference type="STRING" id="13333.W1NIY5"/>
<dbReference type="OMA" id="HESDEYY"/>
<evidence type="ECO:0000256" key="2">
    <source>
        <dbReference type="ARBA" id="ARBA00022722"/>
    </source>
</evidence>
<gene>
    <name evidence="12" type="ORF">AMTR_s00009p00262220</name>
</gene>
<evidence type="ECO:0000256" key="10">
    <source>
        <dbReference type="SAM" id="MobiDB-lite"/>
    </source>
</evidence>
<sequence>MDGCKEALGYLGVLQTNSPSASPPVLQDGRNSQKTTSLQRNMGSEFSCMIKEAKALGVALGIPCLDGLEEAEAQCALLNSASLCDGCFTADSDALLFGARTVYRDIHLGEGGFVVCYEMADIERKLGFGRNSLITLALLLGGDYSQKIHGVGPEVACKLVRSIDEKNILQRIALEGLAFARKTKGTKKKEGLLSCDADKENEWNSLQTMCSSKKEHESDEYYRQVIEAYLKPKCHLPNSPAVERVLLQYPFQQRELQKICAHAFGWTPDKTDEYIMPKIAERDVRRLANLRSLSLALGVQAPYQHIRVGYRIAAIVKPRKVQGKECFEVAWEGDPCLKTSVIPADLVKR</sequence>
<dbReference type="InterPro" id="IPR006086">
    <property type="entry name" value="XPG-I_dom"/>
</dbReference>
<accession>W1NIY5</accession>
<dbReference type="GO" id="GO:0000723">
    <property type="term" value="P:telomere maintenance"/>
    <property type="evidence" value="ECO:0007669"/>
    <property type="project" value="EnsemblPlants"/>
</dbReference>
<dbReference type="InterPro" id="IPR036279">
    <property type="entry name" value="5-3_exonuclease_C_sf"/>
</dbReference>
<protein>
    <recommendedName>
        <fullName evidence="11">XPG-I domain-containing protein</fullName>
    </recommendedName>
</protein>
<dbReference type="Gene3D" id="3.40.50.1010">
    <property type="entry name" value="5'-nuclease"/>
    <property type="match status" value="1"/>
</dbReference>
<evidence type="ECO:0000256" key="9">
    <source>
        <dbReference type="ARBA" id="ARBA00038112"/>
    </source>
</evidence>
<dbReference type="InterPro" id="IPR057340">
    <property type="entry name" value="Chromo_SEND1"/>
</dbReference>
<dbReference type="GO" id="GO:0009650">
    <property type="term" value="P:UV protection"/>
    <property type="evidence" value="ECO:0007669"/>
    <property type="project" value="EnsemblPlants"/>
</dbReference>
<dbReference type="PRINTS" id="PR00853">
    <property type="entry name" value="XPGRADSUPER"/>
</dbReference>